<dbReference type="InterPro" id="IPR002213">
    <property type="entry name" value="UDP_glucos_trans"/>
</dbReference>
<accession>A0AAW1HQT0</accession>
<protein>
    <recommendedName>
        <fullName evidence="4">Glycosyltransferase</fullName>
        <ecNumber evidence="4">2.4.1.-</ecNumber>
    </recommendedName>
</protein>
<dbReference type="GO" id="GO:0016135">
    <property type="term" value="P:saponin biosynthetic process"/>
    <property type="evidence" value="ECO:0007669"/>
    <property type="project" value="UniProtKB-ARBA"/>
</dbReference>
<proteinExistence type="inferred from homology"/>
<reference evidence="5" key="1">
    <citation type="submission" date="2024-03" db="EMBL/GenBank/DDBJ databases">
        <title>WGS assembly of Saponaria officinalis var. Norfolk2.</title>
        <authorList>
            <person name="Jenkins J."/>
            <person name="Shu S."/>
            <person name="Grimwood J."/>
            <person name="Barry K."/>
            <person name="Goodstein D."/>
            <person name="Schmutz J."/>
            <person name="Leebens-Mack J."/>
            <person name="Osbourn A."/>
        </authorList>
    </citation>
    <scope>NUCLEOTIDE SEQUENCE [LARGE SCALE GENOMIC DNA]</scope>
    <source>
        <strain evidence="5">JIC</strain>
    </source>
</reference>
<evidence type="ECO:0000256" key="4">
    <source>
        <dbReference type="RuleBase" id="RU362057"/>
    </source>
</evidence>
<dbReference type="GO" id="GO:0016104">
    <property type="term" value="P:triterpenoid biosynthetic process"/>
    <property type="evidence" value="ECO:0007669"/>
    <property type="project" value="UniProtKB-ARBA"/>
</dbReference>
<keyword evidence="2 3" id="KW-0808">Transferase</keyword>
<comment type="caution">
    <text evidence="5">The sequence shown here is derived from an EMBL/GenBank/DDBJ whole genome shotgun (WGS) entry which is preliminary data.</text>
</comment>
<evidence type="ECO:0000256" key="2">
    <source>
        <dbReference type="ARBA" id="ARBA00022679"/>
    </source>
</evidence>
<dbReference type="PANTHER" id="PTHR48048:SF45">
    <property type="entry name" value="GLYCOSYLTRANSFERASE"/>
    <property type="match status" value="1"/>
</dbReference>
<evidence type="ECO:0000256" key="1">
    <source>
        <dbReference type="ARBA" id="ARBA00009995"/>
    </source>
</evidence>
<dbReference type="Proteomes" id="UP001443914">
    <property type="component" value="Unassembled WGS sequence"/>
</dbReference>
<sequence length="489" mass="54232">MSNTRAELVFVPAPGMGHIPSTVELAKLILRRNDDISVSIHIIDLPNHSSKIKSYVDFQSRDSPFPTRLTFVTYPPLYDPSDPCSSLDSIFSLIRLHRPHVKQAVEGRIRAGLARPVGFVVDMFCTGMQDIANDLHVPTYVFYTSGAGSLMFILYAQWLVDHDGVDIATEFSDPGFSAVVPGFNNRVPSKVIPPGFKDKNFMCEVLLNLGRNLRKMKGILVNSYIELESSVIHAFLECNGQKIPRIYPVGPTLVLDDKSRGGSDDMEKKTVVEWLDGQPKSSVVFLCFGSGGSFDEEQVKEIANGLDRSGYRFLWALRLFLQKEKPRASNDKEAFLEALPEGFIDRTAHKGKIIGWAPQVEVLAHPAVGGFVSHCGWNSTLESLWFGVPMATWPMGAEQQLNAFQLVNELEISTEIRMDYNVDWGAGKGNFVVTAEEVEDGVKKLMGMDKKIKENVKKMSEEGRKALEEGGSSYCSLGDFIGDVISNVL</sequence>
<dbReference type="EMBL" id="JBDFQZ010000011">
    <property type="protein sequence ID" value="KAK9678199.1"/>
    <property type="molecule type" value="Genomic_DNA"/>
</dbReference>
<gene>
    <name evidence="5" type="ORF">RND81_11G195200</name>
</gene>
<keyword evidence="6" id="KW-1185">Reference proteome</keyword>
<dbReference type="PANTHER" id="PTHR48048">
    <property type="entry name" value="GLYCOSYLTRANSFERASE"/>
    <property type="match status" value="1"/>
</dbReference>
<dbReference type="FunFam" id="3.40.50.2000:FF:000056">
    <property type="entry name" value="Glycosyltransferase"/>
    <property type="match status" value="1"/>
</dbReference>
<name>A0AAW1HQT0_SAPOF</name>
<dbReference type="SUPFAM" id="SSF53756">
    <property type="entry name" value="UDP-Glycosyltransferase/glycogen phosphorylase"/>
    <property type="match status" value="1"/>
</dbReference>
<evidence type="ECO:0000256" key="3">
    <source>
        <dbReference type="RuleBase" id="RU003718"/>
    </source>
</evidence>
<dbReference type="CDD" id="cd03784">
    <property type="entry name" value="GT1_Gtf-like"/>
    <property type="match status" value="1"/>
</dbReference>
<dbReference type="AlphaFoldDB" id="A0AAW1HQT0"/>
<dbReference type="GO" id="GO:0035251">
    <property type="term" value="F:UDP-glucosyltransferase activity"/>
    <property type="evidence" value="ECO:0007669"/>
    <property type="project" value="InterPro"/>
</dbReference>
<evidence type="ECO:0000313" key="5">
    <source>
        <dbReference type="EMBL" id="KAK9678199.1"/>
    </source>
</evidence>
<comment type="similarity">
    <text evidence="1 3">Belongs to the UDP-glycosyltransferase family.</text>
</comment>
<dbReference type="InterPro" id="IPR035595">
    <property type="entry name" value="UDP_glycos_trans_CS"/>
</dbReference>
<dbReference type="InterPro" id="IPR050481">
    <property type="entry name" value="UDP-glycosyltransf_plant"/>
</dbReference>
<organism evidence="5 6">
    <name type="scientific">Saponaria officinalis</name>
    <name type="common">Common soapwort</name>
    <name type="synonym">Lychnis saponaria</name>
    <dbReference type="NCBI Taxonomy" id="3572"/>
    <lineage>
        <taxon>Eukaryota</taxon>
        <taxon>Viridiplantae</taxon>
        <taxon>Streptophyta</taxon>
        <taxon>Embryophyta</taxon>
        <taxon>Tracheophyta</taxon>
        <taxon>Spermatophyta</taxon>
        <taxon>Magnoliopsida</taxon>
        <taxon>eudicotyledons</taxon>
        <taxon>Gunneridae</taxon>
        <taxon>Pentapetalae</taxon>
        <taxon>Caryophyllales</taxon>
        <taxon>Caryophyllaceae</taxon>
        <taxon>Caryophylleae</taxon>
        <taxon>Saponaria</taxon>
    </lineage>
</organism>
<dbReference type="Pfam" id="PF00201">
    <property type="entry name" value="UDPGT"/>
    <property type="match status" value="1"/>
</dbReference>
<keyword evidence="3" id="KW-0328">Glycosyltransferase</keyword>
<dbReference type="EC" id="2.4.1.-" evidence="4"/>
<evidence type="ECO:0000313" key="6">
    <source>
        <dbReference type="Proteomes" id="UP001443914"/>
    </source>
</evidence>
<dbReference type="PROSITE" id="PS00375">
    <property type="entry name" value="UDPGT"/>
    <property type="match status" value="1"/>
</dbReference>
<dbReference type="Gene3D" id="3.40.50.2000">
    <property type="entry name" value="Glycogen Phosphorylase B"/>
    <property type="match status" value="2"/>
</dbReference>